<dbReference type="PANTHER" id="PTHR21581:SF33">
    <property type="entry name" value="D-ALANYL-D-ALANINE CARBOXYPEPTIDASE DACB"/>
    <property type="match status" value="1"/>
</dbReference>
<evidence type="ECO:0000259" key="17">
    <source>
        <dbReference type="Pfam" id="PF07943"/>
    </source>
</evidence>
<evidence type="ECO:0000256" key="5">
    <source>
        <dbReference type="ARBA" id="ARBA00022670"/>
    </source>
</evidence>
<dbReference type="InterPro" id="IPR018044">
    <property type="entry name" value="Peptidase_S11"/>
</dbReference>
<feature type="active site" description="Acyl-ester intermediate" evidence="12">
    <location>
        <position position="58"/>
    </location>
</feature>
<dbReference type="STRING" id="574376.BAMA_13825"/>
<gene>
    <name evidence="18" type="ORF">BAMA_13825</name>
</gene>
<evidence type="ECO:0000256" key="1">
    <source>
        <dbReference type="ARBA" id="ARBA00004752"/>
    </source>
</evidence>
<evidence type="ECO:0000256" key="14">
    <source>
        <dbReference type="RuleBase" id="RU004016"/>
    </source>
</evidence>
<accession>A0A073JZM7</accession>
<dbReference type="PANTHER" id="PTHR21581">
    <property type="entry name" value="D-ALANYL-D-ALANINE CARBOXYPEPTIDASE"/>
    <property type="match status" value="1"/>
</dbReference>
<dbReference type="InterPro" id="IPR012907">
    <property type="entry name" value="Peptidase_S11_C"/>
</dbReference>
<evidence type="ECO:0000256" key="10">
    <source>
        <dbReference type="ARBA" id="ARBA00023316"/>
    </source>
</evidence>
<dbReference type="eggNOG" id="COG1686">
    <property type="taxonomic scope" value="Bacteria"/>
</dbReference>
<keyword evidence="19" id="KW-1185">Reference proteome</keyword>
<dbReference type="Pfam" id="PF07943">
    <property type="entry name" value="PBP5_C"/>
    <property type="match status" value="1"/>
</dbReference>
<dbReference type="OrthoDB" id="9791132at2"/>
<keyword evidence="9" id="KW-0573">Peptidoglycan synthesis</keyword>
<comment type="pathway">
    <text evidence="1">Cell wall biogenesis; peptidoglycan biosynthesis.</text>
</comment>
<evidence type="ECO:0000256" key="11">
    <source>
        <dbReference type="ARBA" id="ARBA00034000"/>
    </source>
</evidence>
<evidence type="ECO:0000313" key="19">
    <source>
        <dbReference type="Proteomes" id="UP000027822"/>
    </source>
</evidence>
<dbReference type="GO" id="GO:0006508">
    <property type="term" value="P:proteolysis"/>
    <property type="evidence" value="ECO:0007669"/>
    <property type="project" value="UniProtKB-KW"/>
</dbReference>
<dbReference type="Pfam" id="PF00768">
    <property type="entry name" value="Peptidase_S11"/>
    <property type="match status" value="1"/>
</dbReference>
<dbReference type="GO" id="GO:0071555">
    <property type="term" value="P:cell wall organization"/>
    <property type="evidence" value="ECO:0007669"/>
    <property type="project" value="UniProtKB-KW"/>
</dbReference>
<keyword evidence="7" id="KW-0378">Hydrolase</keyword>
<evidence type="ECO:0000256" key="2">
    <source>
        <dbReference type="ARBA" id="ARBA00007164"/>
    </source>
</evidence>
<organism evidence="18 19">
    <name type="scientific">Bacillus manliponensis</name>
    <dbReference type="NCBI Taxonomy" id="574376"/>
    <lineage>
        <taxon>Bacteria</taxon>
        <taxon>Bacillati</taxon>
        <taxon>Bacillota</taxon>
        <taxon>Bacilli</taxon>
        <taxon>Bacillales</taxon>
        <taxon>Bacillaceae</taxon>
        <taxon>Bacillus</taxon>
        <taxon>Bacillus cereus group</taxon>
    </lineage>
</organism>
<reference evidence="18 19" key="1">
    <citation type="submission" date="2014-06" db="EMBL/GenBank/DDBJ databases">
        <title>Draft genome sequence of Bacillus manliponensis JCM 15802 (MCCC 1A00708).</title>
        <authorList>
            <person name="Lai Q."/>
            <person name="Liu Y."/>
            <person name="Shao Z."/>
        </authorList>
    </citation>
    <scope>NUCLEOTIDE SEQUENCE [LARGE SCALE GENOMIC DNA]</scope>
    <source>
        <strain evidence="18 19">JCM 15802</strain>
    </source>
</reference>
<proteinExistence type="inferred from homology"/>
<evidence type="ECO:0000256" key="6">
    <source>
        <dbReference type="ARBA" id="ARBA00022729"/>
    </source>
</evidence>
<evidence type="ECO:0000256" key="7">
    <source>
        <dbReference type="ARBA" id="ARBA00022801"/>
    </source>
</evidence>
<dbReference type="Gene3D" id="3.40.710.10">
    <property type="entry name" value="DD-peptidase/beta-lactamase superfamily"/>
    <property type="match status" value="1"/>
</dbReference>
<comment type="catalytic activity">
    <reaction evidence="11">
        <text>Preferential cleavage: (Ac)2-L-Lys-D-Ala-|-D-Ala. Also transpeptidation of peptidyl-alanyl moieties that are N-acyl substituents of D-alanine.</text>
        <dbReference type="EC" id="3.4.16.4"/>
    </reaction>
</comment>
<dbReference type="RefSeq" id="WP_034637131.1">
    <property type="nucleotide sequence ID" value="NZ_CBCSJC010000004.1"/>
</dbReference>
<keyword evidence="6 15" id="KW-0732">Signal</keyword>
<dbReference type="AlphaFoldDB" id="A0A073JZM7"/>
<dbReference type="GO" id="GO:0009252">
    <property type="term" value="P:peptidoglycan biosynthetic process"/>
    <property type="evidence" value="ECO:0007669"/>
    <property type="project" value="UniProtKB-UniPathway"/>
</dbReference>
<sequence>MRQTCIVVALIFLCVSMFPSYTYAQINETSARNVILMEQHSGRVLYAKQEHNQEKIASITKIMTALLAVESGKLQDTVSISNNAVRVEGSAIYLKPGQKVPLEDLVYGLMLRSGNDAAQAIAEHVGGSMEGFVYLMNEKAKEIGMKNTHFSNPHGLDGDGEHYSSAYDMALLTRYAMNYKEFRKIFGTKSYQSKAWDYPWKNKHKLVTFKYEYATGGKTGFTKKAGRTLVTTASKDGLDLIVVTIHASSDWNDHMYLFNEGFKRYKETMVLKKGALSGVEEQNYVNHVYTKNSLLLPLAEDERDEVTLGIEFDKTAKLKDGEKVGRAVLYLDGKELGERNIFYSKQKLVATTGLFWTDFKEVFSHMLGVGTDG</sequence>
<keyword evidence="5" id="KW-0645">Protease</keyword>
<comment type="caution">
    <text evidence="18">The sequence shown here is derived from an EMBL/GenBank/DDBJ whole genome shotgun (WGS) entry which is preliminary data.</text>
</comment>
<feature type="chain" id="PRO_5001690711" description="serine-type D-Ala-D-Ala carboxypeptidase" evidence="15">
    <location>
        <begin position="25"/>
        <end position="373"/>
    </location>
</feature>
<evidence type="ECO:0000313" key="18">
    <source>
        <dbReference type="EMBL" id="KEK20494.1"/>
    </source>
</evidence>
<evidence type="ECO:0000256" key="4">
    <source>
        <dbReference type="ARBA" id="ARBA00022645"/>
    </source>
</evidence>
<evidence type="ECO:0000256" key="13">
    <source>
        <dbReference type="PIRSR" id="PIRSR618044-2"/>
    </source>
</evidence>
<dbReference type="PRINTS" id="PR00725">
    <property type="entry name" value="DADACBPTASE1"/>
</dbReference>
<comment type="similarity">
    <text evidence="2 14">Belongs to the peptidase S11 family.</text>
</comment>
<keyword evidence="8" id="KW-0133">Cell shape</keyword>
<dbReference type="InterPro" id="IPR001967">
    <property type="entry name" value="Peptidase_S11_N"/>
</dbReference>
<feature type="active site" description="Proton acceptor" evidence="12">
    <location>
        <position position="61"/>
    </location>
</feature>
<evidence type="ECO:0000256" key="8">
    <source>
        <dbReference type="ARBA" id="ARBA00022960"/>
    </source>
</evidence>
<evidence type="ECO:0000259" key="16">
    <source>
        <dbReference type="Pfam" id="PF00768"/>
    </source>
</evidence>
<dbReference type="EC" id="3.4.16.4" evidence="3"/>
<dbReference type="UniPathway" id="UPA00219"/>
<dbReference type="GO" id="GO:0008360">
    <property type="term" value="P:regulation of cell shape"/>
    <property type="evidence" value="ECO:0007669"/>
    <property type="project" value="UniProtKB-KW"/>
</dbReference>
<dbReference type="SUPFAM" id="SSF56601">
    <property type="entry name" value="beta-lactamase/transpeptidase-like"/>
    <property type="match status" value="1"/>
</dbReference>
<evidence type="ECO:0000256" key="3">
    <source>
        <dbReference type="ARBA" id="ARBA00012448"/>
    </source>
</evidence>
<feature type="active site" evidence="12">
    <location>
        <position position="113"/>
    </location>
</feature>
<evidence type="ECO:0000256" key="9">
    <source>
        <dbReference type="ARBA" id="ARBA00022984"/>
    </source>
</evidence>
<dbReference type="InterPro" id="IPR012338">
    <property type="entry name" value="Beta-lactam/transpept-like"/>
</dbReference>
<dbReference type="Proteomes" id="UP000027822">
    <property type="component" value="Unassembled WGS sequence"/>
</dbReference>
<feature type="domain" description="Peptidase S11 D-alanyl-D-alanine carboxypeptidase A N-terminal" evidence="16">
    <location>
        <begin position="25"/>
        <end position="248"/>
    </location>
</feature>
<dbReference type="EMBL" id="JOTN01000003">
    <property type="protein sequence ID" value="KEK20494.1"/>
    <property type="molecule type" value="Genomic_DNA"/>
</dbReference>
<protein>
    <recommendedName>
        <fullName evidence="3">serine-type D-Ala-D-Ala carboxypeptidase</fullName>
        <ecNumber evidence="3">3.4.16.4</ecNumber>
    </recommendedName>
</protein>
<dbReference type="GO" id="GO:0009002">
    <property type="term" value="F:serine-type D-Ala-D-Ala carboxypeptidase activity"/>
    <property type="evidence" value="ECO:0007669"/>
    <property type="project" value="UniProtKB-EC"/>
</dbReference>
<name>A0A073JZM7_9BACI</name>
<keyword evidence="10" id="KW-0961">Cell wall biogenesis/degradation</keyword>
<evidence type="ECO:0000256" key="15">
    <source>
        <dbReference type="SAM" id="SignalP"/>
    </source>
</evidence>
<feature type="signal peptide" evidence="15">
    <location>
        <begin position="1"/>
        <end position="24"/>
    </location>
</feature>
<feature type="domain" description="Peptidase S11 D-Ala-D-Ala carboxypeptidase A C-terminal" evidence="17">
    <location>
        <begin position="288"/>
        <end position="345"/>
    </location>
</feature>
<feature type="binding site" evidence="13">
    <location>
        <position position="218"/>
    </location>
    <ligand>
        <name>substrate</name>
    </ligand>
</feature>
<dbReference type="Gene3D" id="2.30.140.30">
    <property type="match status" value="1"/>
</dbReference>
<evidence type="ECO:0000256" key="12">
    <source>
        <dbReference type="PIRSR" id="PIRSR618044-1"/>
    </source>
</evidence>
<keyword evidence="4 18" id="KW-0121">Carboxypeptidase</keyword>